<accession>J9C4Y1</accession>
<evidence type="ECO:0000313" key="1">
    <source>
        <dbReference type="EMBL" id="EJW94875.1"/>
    </source>
</evidence>
<comment type="caution">
    <text evidence="1">The sequence shown here is derived from an EMBL/GenBank/DDBJ whole genome shotgun (WGS) entry which is preliminary data.</text>
</comment>
<sequence>MLFHYHCGYLSNCEIVFFCPSMTAFRCAVSCTNFEMKELMSSLRPTMPSLRFLFTVDEIKTFCSEYRCCSV</sequence>
<protein>
    <submittedName>
        <fullName evidence="1">Uncharacterized protein</fullName>
    </submittedName>
</protein>
<organism evidence="1">
    <name type="scientific">gut metagenome</name>
    <dbReference type="NCBI Taxonomy" id="749906"/>
    <lineage>
        <taxon>unclassified sequences</taxon>
        <taxon>metagenomes</taxon>
        <taxon>organismal metagenomes</taxon>
    </lineage>
</organism>
<dbReference type="AlphaFoldDB" id="J9C4Y1"/>
<proteinExistence type="predicted"/>
<name>J9C4Y1_9ZZZZ</name>
<dbReference type="EMBL" id="AMCI01006134">
    <property type="protein sequence ID" value="EJW94875.1"/>
    <property type="molecule type" value="Genomic_DNA"/>
</dbReference>
<gene>
    <name evidence="1" type="ORF">EVA_17018</name>
</gene>
<reference evidence="1" key="1">
    <citation type="journal article" date="2012" name="PLoS ONE">
        <title>Gene sets for utilization of primary and secondary nutrition supplies in the distal gut of endangered iberian lynx.</title>
        <authorList>
            <person name="Alcaide M."/>
            <person name="Messina E."/>
            <person name="Richter M."/>
            <person name="Bargiela R."/>
            <person name="Peplies J."/>
            <person name="Huws S.A."/>
            <person name="Newbold C.J."/>
            <person name="Golyshin P.N."/>
            <person name="Simon M.A."/>
            <person name="Lopez G."/>
            <person name="Yakimov M.M."/>
            <person name="Ferrer M."/>
        </authorList>
    </citation>
    <scope>NUCLEOTIDE SEQUENCE</scope>
</reference>